<evidence type="ECO:0000313" key="1">
    <source>
        <dbReference type="EMBL" id="KKM07602.1"/>
    </source>
</evidence>
<reference evidence="1" key="1">
    <citation type="journal article" date="2015" name="Nature">
        <title>Complex archaea that bridge the gap between prokaryotes and eukaryotes.</title>
        <authorList>
            <person name="Spang A."/>
            <person name="Saw J.H."/>
            <person name="Jorgensen S.L."/>
            <person name="Zaremba-Niedzwiedzka K."/>
            <person name="Martijn J."/>
            <person name="Lind A.E."/>
            <person name="van Eijk R."/>
            <person name="Schleper C."/>
            <person name="Guy L."/>
            <person name="Ettema T.J."/>
        </authorList>
    </citation>
    <scope>NUCLEOTIDE SEQUENCE</scope>
</reference>
<comment type="caution">
    <text evidence="1">The sequence shown here is derived from an EMBL/GenBank/DDBJ whole genome shotgun (WGS) entry which is preliminary data.</text>
</comment>
<dbReference type="EMBL" id="LAZR01015732">
    <property type="protein sequence ID" value="KKM07602.1"/>
    <property type="molecule type" value="Genomic_DNA"/>
</dbReference>
<dbReference type="AlphaFoldDB" id="A0A0F9HWV4"/>
<name>A0A0F9HWV4_9ZZZZ</name>
<organism evidence="1">
    <name type="scientific">marine sediment metagenome</name>
    <dbReference type="NCBI Taxonomy" id="412755"/>
    <lineage>
        <taxon>unclassified sequences</taxon>
        <taxon>metagenomes</taxon>
        <taxon>ecological metagenomes</taxon>
    </lineage>
</organism>
<sequence length="148" mass="17711">MRLLFFTNFYEQTFFYSCTIFELFYVDGHQGSKKEISDIYDGKEIPKEFKNKGKIRNLFVPLGRFTLRTEEKYMIEIIKLHISNLRNFSLSELAKISCRFDNPMNYSISILNKYQIGLFGIKNIIENEDLTENEEKINEIYYELIKLI</sequence>
<protein>
    <submittedName>
        <fullName evidence="1">Uncharacterized protein</fullName>
    </submittedName>
</protein>
<gene>
    <name evidence="1" type="ORF">LCGC14_1732270</name>
</gene>
<accession>A0A0F9HWV4</accession>
<proteinExistence type="predicted"/>